<reference evidence="1 2" key="1">
    <citation type="submission" date="2023-01" db="EMBL/GenBank/DDBJ databases">
        <title>Novel diversity within Roseofilum (Cyanobacteria; Desertifilaceae) from marine benthic mats with descriptions of four novel species.</title>
        <authorList>
            <person name="Wang Y."/>
            <person name="Berthold D.E."/>
            <person name="Hu J."/>
            <person name="Lefler F.W."/>
            <person name="Laughinghouse H.D. IV."/>
        </authorList>
    </citation>
    <scope>NUCLEOTIDE SEQUENCE [LARGE SCALE GENOMIC DNA]</scope>
    <source>
        <strain evidence="1 2">BLCC-M154</strain>
    </source>
</reference>
<keyword evidence="2" id="KW-1185">Reference proteome</keyword>
<name>A0ABT7ARN9_9CYAN</name>
<dbReference type="EMBL" id="JAQOSP010000033">
    <property type="protein sequence ID" value="MDJ1168743.1"/>
    <property type="molecule type" value="Genomic_DNA"/>
</dbReference>
<dbReference type="RefSeq" id="WP_283752505.1">
    <property type="nucleotide sequence ID" value="NZ_JAQOSP010000033.1"/>
</dbReference>
<dbReference type="Proteomes" id="UP001235303">
    <property type="component" value="Unassembled WGS sequence"/>
</dbReference>
<protein>
    <submittedName>
        <fullName evidence="1">Uncharacterized protein</fullName>
    </submittedName>
</protein>
<comment type="caution">
    <text evidence="1">The sequence shown here is derived from an EMBL/GenBank/DDBJ whole genome shotgun (WGS) entry which is preliminary data.</text>
</comment>
<sequence length="69" mass="7961">MRFNCKKKIAQAIDKAKTIAKCLNQQPCWLKRVAIAFCALIQVTCDPTLGILTNCLLWAMMEEFNDRRK</sequence>
<gene>
    <name evidence="1" type="ORF">PMG71_04835</name>
</gene>
<evidence type="ECO:0000313" key="1">
    <source>
        <dbReference type="EMBL" id="MDJ1168743.1"/>
    </source>
</evidence>
<accession>A0ABT7ARN9</accession>
<organism evidence="1 2">
    <name type="scientific">Roseofilum acuticapitatum BLCC-M154</name>
    <dbReference type="NCBI Taxonomy" id="3022444"/>
    <lineage>
        <taxon>Bacteria</taxon>
        <taxon>Bacillati</taxon>
        <taxon>Cyanobacteriota</taxon>
        <taxon>Cyanophyceae</taxon>
        <taxon>Desertifilales</taxon>
        <taxon>Desertifilaceae</taxon>
        <taxon>Roseofilum</taxon>
        <taxon>Roseofilum acuticapitatum</taxon>
    </lineage>
</organism>
<proteinExistence type="predicted"/>
<evidence type="ECO:0000313" key="2">
    <source>
        <dbReference type="Proteomes" id="UP001235303"/>
    </source>
</evidence>